<organism evidence="1 2">
    <name type="scientific">Escherichia phage vB_EcoM_Goslar</name>
    <dbReference type="NCBI Taxonomy" id="2502409"/>
    <lineage>
        <taxon>Viruses</taxon>
        <taxon>Duplodnaviria</taxon>
        <taxon>Heunggongvirae</taxon>
        <taxon>Uroviricota</taxon>
        <taxon>Caudoviricetes</taxon>
        <taxon>Chimalliviridae</taxon>
        <taxon>Goslarvirus</taxon>
        <taxon>Goslarvirus goslar</taxon>
    </lineage>
</organism>
<reference evidence="1 2" key="1">
    <citation type="submission" date="2018-12" db="EMBL/GenBank/DDBJ databases">
        <title>Still something new to discover - new insights into E. coli phage diversity and taxonomy.</title>
        <authorList>
            <person name="Korf I.H.E."/>
            <person name="Adriaennsens E."/>
            <person name="Dreiseikelmann B."/>
            <person name="Kropinski A."/>
            <person name="Nimtz M."/>
            <person name="Meier-Kolthoff J.P."/>
            <person name="Rohde M."/>
            <person name="van Raaij M."/>
            <person name="Wittmann J."/>
        </authorList>
    </citation>
    <scope>NUCLEOTIDE SEQUENCE [LARGE SCALE GENOMIC DNA]</scope>
</reference>
<evidence type="ECO:0000313" key="2">
    <source>
        <dbReference type="Proteomes" id="UP000294673"/>
    </source>
</evidence>
<name>A0A482GHY6_BPGOS</name>
<sequence>MTDEIKRLPYNPQGNLDGAWVPEELVTVRPSTGTGFNFLVPKYAPYFRNGLKIYNPETNAYLEEGVDFLCTHPFRAMAALTGLELYGSIMLLDTAFSGQLQLNYYSLGGEFTLDQQQILNVLANNLYDPRVTFWEKVADVPSVFPPINHQHNVETDTMTWDDVVAAIESLKEPLEEGFNKAMTALLQHENRRDNPHGVTKAQVGLGNVQNFTTATESDLETIGENLYMTLAMTRKMIANLSGDSAAAHISNYNNPHKVTKAQVGLGNVENYGVADSNTTITGTATDLYTTPAGVRAAIKAITDSLSTRIDNVNATLTTHTGDKNNPHGVTKAQVGLGNVLNYGVASNVEAAAGVANDKYMTPATTAAAIAGLITPTVTDHIGNTNNPHAVTKAQVGLGSVQNFGVATTQEAIDGQVNNKYMTPILVRYAIEQLAGQGFSSHIANTENPHQVTKSQVGLGSVENYPVASDEEAQTGEATNRYMTPAATKAAITALAGDGFAAHVVNKNNPHEVTKVQVGLSNVQNFNIATDTEAADNTNQSAYMTPYSTYKSIVAFAALADHTHTAEQVGALPINGGKLTGPIDLSATSITGAGIGIDGVNGSINTNKLTVNQLLEAYGGIESSDTIKILNDDETPANFLADGDLEGIKWVNINSQEPGENQDGEKMQKIGKLSDYLKNDYLTSLQTNTAFRDVFQALLKEFLANFNAVIKATDFETL</sequence>
<proteinExistence type="predicted"/>
<organismHost>
    <name type="scientific">Escherichia coli</name>
    <dbReference type="NCBI Taxonomy" id="562"/>
</organismHost>
<keyword evidence="2" id="KW-1185">Reference proteome</keyword>
<gene>
    <name evidence="1" type="ORF">Goslar_00029</name>
</gene>
<dbReference type="Proteomes" id="UP000294673">
    <property type="component" value="Segment"/>
</dbReference>
<dbReference type="EMBL" id="MK327938">
    <property type="protein sequence ID" value="QBO63822.1"/>
    <property type="molecule type" value="Genomic_DNA"/>
</dbReference>
<protein>
    <submittedName>
        <fullName evidence="1">Uncharacterized protein</fullName>
    </submittedName>
</protein>
<evidence type="ECO:0000313" key="1">
    <source>
        <dbReference type="EMBL" id="QBO63822.1"/>
    </source>
</evidence>
<accession>A0A482GHY6</accession>